<proteinExistence type="predicted"/>
<evidence type="ECO:0000259" key="1">
    <source>
        <dbReference type="SMART" id="SM00471"/>
    </source>
</evidence>
<evidence type="ECO:0000313" key="3">
    <source>
        <dbReference type="Proteomes" id="UP000247150"/>
    </source>
</evidence>
<sequence length="215" mass="24841">MNERIIHITENFIRDTLGEDSTGHDWYHIERVRKNALYIAEKEQRGDLFIIEMAALLHDIPDEKLNASKEAGDKKLSDFLQVLEIQEADKTRINEIIYSVSFKGGKKTELLSPEAEIVQDADRLDAIGAVGIARAFAYGGKKGQAIYDPGLETRNEMTEEEYRHGKSSSINHFYEKLLKIKERLNTDTAIKMAEERHQFMEKYLQQFYKEWNGLA</sequence>
<dbReference type="RefSeq" id="WP_110064135.1">
    <property type="nucleotide sequence ID" value="NZ_QGTW01000003.1"/>
</dbReference>
<dbReference type="Gene3D" id="1.20.58.1910">
    <property type="match status" value="1"/>
</dbReference>
<name>A0A2V3A9X9_9BACI</name>
<accession>A0A2V3A9X9</accession>
<dbReference type="OrthoDB" id="9797344at2"/>
<dbReference type="PANTHER" id="PTHR33594:SF1">
    <property type="entry name" value="HD_PDEASE DOMAIN-CONTAINING PROTEIN"/>
    <property type="match status" value="1"/>
</dbReference>
<feature type="domain" description="HD/PDEase" evidence="1">
    <location>
        <begin position="21"/>
        <end position="136"/>
    </location>
</feature>
<dbReference type="InterPro" id="IPR006674">
    <property type="entry name" value="HD_domain"/>
</dbReference>
<dbReference type="InterPro" id="IPR003607">
    <property type="entry name" value="HD/PDEase_dom"/>
</dbReference>
<dbReference type="EMBL" id="QGTW01000003">
    <property type="protein sequence ID" value="PWW30254.1"/>
    <property type="molecule type" value="Genomic_DNA"/>
</dbReference>
<dbReference type="AlphaFoldDB" id="A0A2V3A9X9"/>
<protein>
    <recommendedName>
        <fullName evidence="1">HD/PDEase domain-containing protein</fullName>
    </recommendedName>
</protein>
<dbReference type="PANTHER" id="PTHR33594">
    <property type="entry name" value="SUPERFAMILY HYDROLASE, PUTATIVE (AFU_ORTHOLOGUE AFUA_1G03035)-RELATED"/>
    <property type="match status" value="1"/>
</dbReference>
<comment type="caution">
    <text evidence="2">The sequence shown here is derived from an EMBL/GenBank/DDBJ whole genome shotgun (WGS) entry which is preliminary data.</text>
</comment>
<dbReference type="Pfam" id="PF01966">
    <property type="entry name" value="HD"/>
    <property type="match status" value="1"/>
</dbReference>
<gene>
    <name evidence="2" type="ORF">DFO73_103136</name>
</gene>
<dbReference type="SMART" id="SM00471">
    <property type="entry name" value="HDc"/>
    <property type="match status" value="1"/>
</dbReference>
<dbReference type="Gene3D" id="1.10.472.50">
    <property type="entry name" value="HD-domain/PDEase-like"/>
    <property type="match status" value="1"/>
</dbReference>
<dbReference type="Proteomes" id="UP000247150">
    <property type="component" value="Unassembled WGS sequence"/>
</dbReference>
<dbReference type="SUPFAM" id="SSF109604">
    <property type="entry name" value="HD-domain/PDEase-like"/>
    <property type="match status" value="1"/>
</dbReference>
<dbReference type="CDD" id="cd00077">
    <property type="entry name" value="HDc"/>
    <property type="match status" value="1"/>
</dbReference>
<reference evidence="2 3" key="1">
    <citation type="submission" date="2018-05" db="EMBL/GenBank/DDBJ databases">
        <title>Freshwater and sediment microbial communities from various areas in North America, analyzing microbe dynamics in response to fracking.</title>
        <authorList>
            <person name="Lamendella R."/>
        </authorList>
    </citation>
    <scope>NUCLEOTIDE SEQUENCE [LARGE SCALE GENOMIC DNA]</scope>
    <source>
        <strain evidence="2 3">15_TX</strain>
    </source>
</reference>
<evidence type="ECO:0000313" key="2">
    <source>
        <dbReference type="EMBL" id="PWW30254.1"/>
    </source>
</evidence>
<organism evidence="2 3">
    <name type="scientific">Cytobacillus oceanisediminis</name>
    <dbReference type="NCBI Taxonomy" id="665099"/>
    <lineage>
        <taxon>Bacteria</taxon>
        <taxon>Bacillati</taxon>
        <taxon>Bacillota</taxon>
        <taxon>Bacilli</taxon>
        <taxon>Bacillales</taxon>
        <taxon>Bacillaceae</taxon>
        <taxon>Cytobacillus</taxon>
    </lineage>
</organism>